<accession>A0A183ALX2</accession>
<dbReference type="EMBL" id="UZAN01045314">
    <property type="protein sequence ID" value="VDP82443.1"/>
    <property type="molecule type" value="Genomic_DNA"/>
</dbReference>
<sequence length="109" mass="12798">MLRLTLILATIVMFSRADLPDGLADYGADETDMYSPYMQRERRFLLGAGFPGPRRRLHRSKRDENDEDDEDYEDGWVQKRFLLGLPARSLQRHNRKRFLLGLPTRSRTA</sequence>
<evidence type="ECO:0000256" key="1">
    <source>
        <dbReference type="SAM" id="MobiDB-lite"/>
    </source>
</evidence>
<keyword evidence="4" id="KW-1185">Reference proteome</keyword>
<evidence type="ECO:0000313" key="5">
    <source>
        <dbReference type="WBParaSite" id="ECPE_0000797801-mRNA-1"/>
    </source>
</evidence>
<dbReference type="Proteomes" id="UP000272942">
    <property type="component" value="Unassembled WGS sequence"/>
</dbReference>
<evidence type="ECO:0000256" key="2">
    <source>
        <dbReference type="SAM" id="SignalP"/>
    </source>
</evidence>
<organism evidence="5">
    <name type="scientific">Echinostoma caproni</name>
    <dbReference type="NCBI Taxonomy" id="27848"/>
    <lineage>
        <taxon>Eukaryota</taxon>
        <taxon>Metazoa</taxon>
        <taxon>Spiralia</taxon>
        <taxon>Lophotrochozoa</taxon>
        <taxon>Platyhelminthes</taxon>
        <taxon>Trematoda</taxon>
        <taxon>Digenea</taxon>
        <taxon>Plagiorchiida</taxon>
        <taxon>Echinostomata</taxon>
        <taxon>Echinostomatoidea</taxon>
        <taxon>Echinostomatidae</taxon>
        <taxon>Echinostoma</taxon>
    </lineage>
</organism>
<evidence type="ECO:0000313" key="3">
    <source>
        <dbReference type="EMBL" id="VDP82443.1"/>
    </source>
</evidence>
<feature type="chain" id="PRO_5043138088" evidence="2">
    <location>
        <begin position="18"/>
        <end position="109"/>
    </location>
</feature>
<name>A0A183ALX2_9TREM</name>
<feature type="signal peptide" evidence="2">
    <location>
        <begin position="1"/>
        <end position="17"/>
    </location>
</feature>
<gene>
    <name evidence="3" type="ORF">ECPE_LOCUS7957</name>
</gene>
<feature type="region of interest" description="Disordered" evidence="1">
    <location>
        <begin position="48"/>
        <end position="71"/>
    </location>
</feature>
<proteinExistence type="predicted"/>
<protein>
    <submittedName>
        <fullName evidence="5">Short neuropeptide F</fullName>
    </submittedName>
</protein>
<dbReference type="AlphaFoldDB" id="A0A183ALX2"/>
<keyword evidence="2" id="KW-0732">Signal</keyword>
<reference evidence="3 4" key="2">
    <citation type="submission" date="2018-11" db="EMBL/GenBank/DDBJ databases">
        <authorList>
            <consortium name="Pathogen Informatics"/>
        </authorList>
    </citation>
    <scope>NUCLEOTIDE SEQUENCE [LARGE SCALE GENOMIC DNA]</scope>
    <source>
        <strain evidence="3 4">Egypt</strain>
    </source>
</reference>
<dbReference type="WBParaSite" id="ECPE_0000797801-mRNA-1">
    <property type="protein sequence ID" value="ECPE_0000797801-mRNA-1"/>
    <property type="gene ID" value="ECPE_0000797801"/>
</dbReference>
<evidence type="ECO:0000313" key="4">
    <source>
        <dbReference type="Proteomes" id="UP000272942"/>
    </source>
</evidence>
<reference evidence="5" key="1">
    <citation type="submission" date="2016-06" db="UniProtKB">
        <authorList>
            <consortium name="WormBaseParasite"/>
        </authorList>
    </citation>
    <scope>IDENTIFICATION</scope>
</reference>
<dbReference type="OrthoDB" id="10407768at2759"/>